<evidence type="ECO:0000313" key="3">
    <source>
        <dbReference type="EMBL" id="OOK71949.1"/>
    </source>
</evidence>
<accession>A0A1V3WYD7</accession>
<comment type="caution">
    <text evidence="3">The sequence shown here is derived from an EMBL/GenBank/DDBJ whole genome shotgun (WGS) entry which is preliminary data.</text>
</comment>
<keyword evidence="2" id="KW-0732">Signal</keyword>
<evidence type="ECO:0000256" key="2">
    <source>
        <dbReference type="SAM" id="SignalP"/>
    </source>
</evidence>
<evidence type="ECO:0008006" key="5">
    <source>
        <dbReference type="Google" id="ProtNLM"/>
    </source>
</evidence>
<name>A0A1V3WYD7_MYCKA</name>
<feature type="compositionally biased region" description="Pro residues" evidence="1">
    <location>
        <begin position="91"/>
        <end position="107"/>
    </location>
</feature>
<sequence length="130" mass="13129">MAAMAAPVSTGAVSTVATAISAPAAAAAAAAATPLAHVQPHPSPPTAEPPATQFADPGQVRHEHAPQHLPCTDPPQAESPHARQSPAAQASPPPPHPSHSIPIPPVPRRLLQHPELATAVSKCWASARQG</sequence>
<feature type="chain" id="PRO_5039189264" description="Secreted protein" evidence="2">
    <location>
        <begin position="27"/>
        <end position="130"/>
    </location>
</feature>
<gene>
    <name evidence="3" type="ORF">BZL30_5347</name>
</gene>
<dbReference type="EMBL" id="MVBM01000005">
    <property type="protein sequence ID" value="OOK71949.1"/>
    <property type="molecule type" value="Genomic_DNA"/>
</dbReference>
<evidence type="ECO:0000313" key="4">
    <source>
        <dbReference type="Proteomes" id="UP000189229"/>
    </source>
</evidence>
<feature type="compositionally biased region" description="Low complexity" evidence="1">
    <location>
        <begin position="23"/>
        <end position="36"/>
    </location>
</feature>
<evidence type="ECO:0000256" key="1">
    <source>
        <dbReference type="SAM" id="MobiDB-lite"/>
    </source>
</evidence>
<feature type="signal peptide" evidence="2">
    <location>
        <begin position="1"/>
        <end position="26"/>
    </location>
</feature>
<feature type="region of interest" description="Disordered" evidence="1">
    <location>
        <begin position="23"/>
        <end position="112"/>
    </location>
</feature>
<dbReference type="Proteomes" id="UP000189229">
    <property type="component" value="Unassembled WGS sequence"/>
</dbReference>
<protein>
    <recommendedName>
        <fullName evidence="5">Secreted protein</fullName>
    </recommendedName>
</protein>
<proteinExistence type="predicted"/>
<reference evidence="3 4" key="1">
    <citation type="submission" date="2017-02" db="EMBL/GenBank/DDBJ databases">
        <title>Complete genome sequences of Mycobacterium kansasii strains isolated from rhesus macaques.</title>
        <authorList>
            <person name="Panda A."/>
            <person name="Nagaraj S."/>
            <person name="Zhao X."/>
            <person name="Tettelin H."/>
            <person name="Detolla L.J."/>
        </authorList>
    </citation>
    <scope>NUCLEOTIDE SEQUENCE [LARGE SCALE GENOMIC DNA]</scope>
    <source>
        <strain evidence="3 4">11-3813</strain>
    </source>
</reference>
<organism evidence="3 4">
    <name type="scientific">Mycobacterium kansasii</name>
    <dbReference type="NCBI Taxonomy" id="1768"/>
    <lineage>
        <taxon>Bacteria</taxon>
        <taxon>Bacillati</taxon>
        <taxon>Actinomycetota</taxon>
        <taxon>Actinomycetes</taxon>
        <taxon>Mycobacteriales</taxon>
        <taxon>Mycobacteriaceae</taxon>
        <taxon>Mycobacterium</taxon>
    </lineage>
</organism>
<dbReference type="AlphaFoldDB" id="A0A1V3WYD7"/>